<dbReference type="HOGENOM" id="CLU_001859_0_1_11"/>
<dbReference type="Gene3D" id="3.20.20.80">
    <property type="entry name" value="Glycosidases"/>
    <property type="match status" value="1"/>
</dbReference>
<sequence>MRPGFLWGASTSAYQVEGAWDADGKGLSVQDARTEFPEGTTDFRVASDHYHRYAEDVALFAELGLKAYRFSIAWTRIVPDGDGEPNPAGIDFYHRLIDELLAHGIEPIVTMYHFDLPQALQEKGGWGSRATVDAFVRYAGLLFREYGSKVRYWLTINEQNMMILHGTALGLVPAGSANPQRELYQHNHHMLVAQARAMALCHELLPTARIGPAPNIACVYPASSAPEDVVAAADFAAIRNWLYLDVAVHGRYNPTAWAYLAEHGLTPQFAEGDQAALAAARPDFIAFNYYASHTVAAPSDDGDDIGHTGDQQIAVGESGVYRGTKNPHLKTNAFGWEVDPVGFRTTFREIYDRYRLPLMVTENGLGAFDALEDGDVVHDQYRIEYFSDHIREMQHAAADGVDIIGYCPWSAVDLVSTHQGVSKRYGFVYVDRDEFDLRELRRIRKDSFHWYQQVIARNGVLAP</sequence>
<evidence type="ECO:0000256" key="4">
    <source>
        <dbReference type="RuleBase" id="RU003690"/>
    </source>
</evidence>
<evidence type="ECO:0000256" key="3">
    <source>
        <dbReference type="ARBA" id="ARBA00023295"/>
    </source>
</evidence>
<dbReference type="InterPro" id="IPR033132">
    <property type="entry name" value="GH_1_N_CS"/>
</dbReference>
<proteinExistence type="inferred from homology"/>
<dbReference type="SUPFAM" id="SSF51445">
    <property type="entry name" value="(Trans)glycosidases"/>
    <property type="match status" value="1"/>
</dbReference>
<dbReference type="PRINTS" id="PR00131">
    <property type="entry name" value="GLHYDRLASE1"/>
</dbReference>
<dbReference type="PANTHER" id="PTHR10353:SF136">
    <property type="entry name" value="ARYL-PHOSPHO-BETA-D-GLUCOSIDASE BGLC"/>
    <property type="match status" value="1"/>
</dbReference>
<evidence type="ECO:0000256" key="1">
    <source>
        <dbReference type="ARBA" id="ARBA00010838"/>
    </source>
</evidence>
<dbReference type="GO" id="GO:0016052">
    <property type="term" value="P:carbohydrate catabolic process"/>
    <property type="evidence" value="ECO:0007669"/>
    <property type="project" value="TreeGrafter"/>
</dbReference>
<evidence type="ECO:0000256" key="2">
    <source>
        <dbReference type="ARBA" id="ARBA00022801"/>
    </source>
</evidence>
<dbReference type="PROSITE" id="PS00653">
    <property type="entry name" value="GLYCOSYL_HYDROL_F1_2"/>
    <property type="match status" value="1"/>
</dbReference>
<keyword evidence="6" id="KW-1185">Reference proteome</keyword>
<organism evidence="5 6">
    <name type="scientific">Streptomyces mutabilis</name>
    <dbReference type="NCBI Taxonomy" id="67332"/>
    <lineage>
        <taxon>Bacteria</taxon>
        <taxon>Bacillati</taxon>
        <taxon>Actinomycetota</taxon>
        <taxon>Actinomycetes</taxon>
        <taxon>Kitasatosporales</taxon>
        <taxon>Streptomycetaceae</taxon>
        <taxon>Streptomyces</taxon>
    </lineage>
</organism>
<comment type="caution">
    <text evidence="5">The sequence shown here is derived from an EMBL/GenBank/DDBJ whole genome shotgun (WGS) entry which is preliminary data.</text>
</comment>
<dbReference type="Pfam" id="PF00232">
    <property type="entry name" value="Glyco_hydro_1"/>
    <property type="match status" value="1"/>
</dbReference>
<dbReference type="PANTHER" id="PTHR10353">
    <property type="entry name" value="GLYCOSYL HYDROLASE"/>
    <property type="match status" value="1"/>
</dbReference>
<dbReference type="InterPro" id="IPR017853">
    <property type="entry name" value="GH"/>
</dbReference>
<evidence type="ECO:0000313" key="6">
    <source>
        <dbReference type="Proteomes" id="UP000029095"/>
    </source>
</evidence>
<dbReference type="InterPro" id="IPR001360">
    <property type="entry name" value="Glyco_hydro_1"/>
</dbReference>
<comment type="similarity">
    <text evidence="1 4">Belongs to the glycosyl hydrolase 1 family.</text>
</comment>
<evidence type="ECO:0000313" key="5">
    <source>
        <dbReference type="EMBL" id="KFG72860.1"/>
    </source>
</evidence>
<dbReference type="STRING" id="1915400.FM21_18495"/>
<protein>
    <submittedName>
        <fullName evidence="5">6-phospho-beta-glucosidase</fullName>
    </submittedName>
</protein>
<keyword evidence="2" id="KW-0378">Hydrolase</keyword>
<dbReference type="Proteomes" id="UP000029095">
    <property type="component" value="Unassembled WGS sequence"/>
</dbReference>
<dbReference type="FunFam" id="3.20.20.80:FF:000004">
    <property type="entry name" value="Beta-glucosidase 6-phospho-beta-glucosidase"/>
    <property type="match status" value="1"/>
</dbReference>
<dbReference type="GO" id="GO:0008422">
    <property type="term" value="F:beta-glucosidase activity"/>
    <property type="evidence" value="ECO:0007669"/>
    <property type="project" value="TreeGrafter"/>
</dbReference>
<name>A0A086MVE2_9ACTN</name>
<dbReference type="AlphaFoldDB" id="A0A086MVE2"/>
<dbReference type="GO" id="GO:0005829">
    <property type="term" value="C:cytosol"/>
    <property type="evidence" value="ECO:0007669"/>
    <property type="project" value="TreeGrafter"/>
</dbReference>
<reference evidence="5 6" key="1">
    <citation type="submission" date="2014-05" db="EMBL/GenBank/DDBJ databases">
        <title>Complete genome sequence of the Streptomyces mutabilis TRM45540.</title>
        <authorList>
            <person name="Luo X."/>
            <person name="Zhang L."/>
        </authorList>
    </citation>
    <scope>NUCLEOTIDE SEQUENCE [LARGE SCALE GENOMIC DNA]</scope>
    <source>
        <strain evidence="5 6">TRM45540</strain>
    </source>
</reference>
<gene>
    <name evidence="5" type="ORF">FM21_18495</name>
</gene>
<dbReference type="EMBL" id="JNFQ01000002">
    <property type="protein sequence ID" value="KFG72860.1"/>
    <property type="molecule type" value="Genomic_DNA"/>
</dbReference>
<keyword evidence="3" id="KW-0326">Glycosidase</keyword>
<accession>A0A086MVE2</accession>